<dbReference type="SMART" id="SM00245">
    <property type="entry name" value="TSPc"/>
    <property type="match status" value="1"/>
</dbReference>
<organism evidence="3 4">
    <name type="scientific">Pendulispora rubella</name>
    <dbReference type="NCBI Taxonomy" id="2741070"/>
    <lineage>
        <taxon>Bacteria</taxon>
        <taxon>Pseudomonadati</taxon>
        <taxon>Myxococcota</taxon>
        <taxon>Myxococcia</taxon>
        <taxon>Myxococcales</taxon>
        <taxon>Sorangiineae</taxon>
        <taxon>Pendulisporaceae</taxon>
        <taxon>Pendulispora</taxon>
    </lineage>
</organism>
<evidence type="ECO:0000313" key="3">
    <source>
        <dbReference type="EMBL" id="WXB02220.1"/>
    </source>
</evidence>
<sequence>MRLANRAWIAGEGVRAEAAEARWTAVKNGGLAWRAQELYAGDARWPDEVPADFPAQDFDQGASRTADLGTPPARATGPANRPKLEPIVPGMQPQPEALGLGEARAALLAVHGAARRFFPYFKVTGDHIDARLHETMDALEALPSLDRVSVRNLLRRFGEALHDGHVGAGDYSSTPVSGGYFAAVLEDVNGEPVVRRTSAEGVHPGDTIVRVGSVSVADWYARERPLSSASTEGSLRLKIMRSMLRLPGPTEFGLRAPDGTHRAVTVQPVSADDYFAFGTAATHRPPGWLGDLGAPKLYYTTMTETLADTAAFRQTLAEARDAEGLILDMRGYPAVSLYEAAARLIPYSFSSPIFNVPVVRPASQTFSPQSFDPGVLTDPSYTGPIVLLIGPSAISAAENFSTMLVDAKRLTAIVGRRSAGTNGNITTLFLPGALSFTFTGMEILHTDGSRFHGIGIVPNIEVTPTAEDFHNGIDPELARAVDELRSR</sequence>
<feature type="region of interest" description="Disordered" evidence="1">
    <location>
        <begin position="57"/>
        <end position="95"/>
    </location>
</feature>
<dbReference type="Proteomes" id="UP001374803">
    <property type="component" value="Chromosome"/>
</dbReference>
<dbReference type="Gene3D" id="3.90.226.10">
    <property type="entry name" value="2-enoyl-CoA Hydratase, Chain A, domain 1"/>
    <property type="match status" value="1"/>
</dbReference>
<accession>A0ABZ2KZ24</accession>
<evidence type="ECO:0000259" key="2">
    <source>
        <dbReference type="SMART" id="SM00245"/>
    </source>
</evidence>
<dbReference type="RefSeq" id="WP_394831846.1">
    <property type="nucleotide sequence ID" value="NZ_CP089929.1"/>
</dbReference>
<dbReference type="EMBL" id="CP089983">
    <property type="protein sequence ID" value="WXB02220.1"/>
    <property type="molecule type" value="Genomic_DNA"/>
</dbReference>
<evidence type="ECO:0000256" key="1">
    <source>
        <dbReference type="SAM" id="MobiDB-lite"/>
    </source>
</evidence>
<gene>
    <name evidence="3" type="ORF">LVJ94_35555</name>
</gene>
<proteinExistence type="predicted"/>
<feature type="domain" description="Tail specific protease" evidence="2">
    <location>
        <begin position="247"/>
        <end position="463"/>
    </location>
</feature>
<dbReference type="Pfam" id="PF03572">
    <property type="entry name" value="Peptidase_S41"/>
    <property type="match status" value="1"/>
</dbReference>
<dbReference type="InterPro" id="IPR005151">
    <property type="entry name" value="Tail-specific_protease"/>
</dbReference>
<keyword evidence="4" id="KW-1185">Reference proteome</keyword>
<dbReference type="InterPro" id="IPR029045">
    <property type="entry name" value="ClpP/crotonase-like_dom_sf"/>
</dbReference>
<name>A0ABZ2KZ24_9BACT</name>
<protein>
    <submittedName>
        <fullName evidence="3">S41 family peptidase</fullName>
    </submittedName>
</protein>
<evidence type="ECO:0000313" key="4">
    <source>
        <dbReference type="Proteomes" id="UP001374803"/>
    </source>
</evidence>
<reference evidence="3" key="1">
    <citation type="submission" date="2021-12" db="EMBL/GenBank/DDBJ databases">
        <title>Discovery of the Pendulisporaceae a myxobacterial family with distinct sporulation behavior and unique specialized metabolism.</title>
        <authorList>
            <person name="Garcia R."/>
            <person name="Popoff A."/>
            <person name="Bader C.D."/>
            <person name="Loehr J."/>
            <person name="Walesch S."/>
            <person name="Walt C."/>
            <person name="Boldt J."/>
            <person name="Bunk B."/>
            <person name="Haeckl F.J.F.P.J."/>
            <person name="Gunesch A.P."/>
            <person name="Birkelbach J."/>
            <person name="Nuebel U."/>
            <person name="Pietschmann T."/>
            <person name="Bach T."/>
            <person name="Mueller R."/>
        </authorList>
    </citation>
    <scope>NUCLEOTIDE SEQUENCE</scope>
    <source>
        <strain evidence="3">MSr11367</strain>
    </source>
</reference>
<dbReference type="SUPFAM" id="SSF52096">
    <property type="entry name" value="ClpP/crotonase"/>
    <property type="match status" value="1"/>
</dbReference>